<dbReference type="AlphaFoldDB" id="A0AAE3JW66"/>
<dbReference type="RefSeq" id="WP_330640645.1">
    <property type="nucleotide sequence ID" value="NZ_JAKNFS010000159.1"/>
</dbReference>
<evidence type="ECO:0000313" key="1">
    <source>
        <dbReference type="EMBL" id="MCG4767463.1"/>
    </source>
</evidence>
<comment type="caution">
    <text evidence="1">The sequence shown here is derived from an EMBL/GenBank/DDBJ whole genome shotgun (WGS) entry which is preliminary data.</text>
</comment>
<feature type="non-terminal residue" evidence="1">
    <location>
        <position position="73"/>
    </location>
</feature>
<accession>A0AAE3JW66</accession>
<sequence>AQVPCLSIPRQLTMHNGKIYQTPHSSLKQLRYNEETALGYANKFAKQLHPYEGDNFELQIEILENDATEIYFE</sequence>
<dbReference type="EMBL" id="JAKNFS010000159">
    <property type="protein sequence ID" value="MCG4767463.1"/>
    <property type="molecule type" value="Genomic_DNA"/>
</dbReference>
<protein>
    <submittedName>
        <fullName evidence="1">Uncharacterized protein</fullName>
    </submittedName>
</protein>
<dbReference type="Proteomes" id="UP001199915">
    <property type="component" value="Unassembled WGS sequence"/>
</dbReference>
<feature type="non-terminal residue" evidence="1">
    <location>
        <position position="1"/>
    </location>
</feature>
<gene>
    <name evidence="1" type="ORF">L0N21_18505</name>
</gene>
<reference evidence="1" key="1">
    <citation type="submission" date="2022-01" db="EMBL/GenBank/DDBJ databases">
        <title>Collection of gut derived symbiotic bacterial strains cultured from healthy donors.</title>
        <authorList>
            <person name="Lin H."/>
            <person name="Kohout C."/>
            <person name="Waligurski E."/>
            <person name="Pamer E.G."/>
        </authorList>
    </citation>
    <scope>NUCLEOTIDE SEQUENCE</scope>
    <source>
        <strain evidence="1">DFI.5.49</strain>
    </source>
</reference>
<organism evidence="1 2">
    <name type="scientific">Fusicatenibacter saccharivorans</name>
    <dbReference type="NCBI Taxonomy" id="1150298"/>
    <lineage>
        <taxon>Bacteria</taxon>
        <taxon>Bacillati</taxon>
        <taxon>Bacillota</taxon>
        <taxon>Clostridia</taxon>
        <taxon>Lachnospirales</taxon>
        <taxon>Lachnospiraceae</taxon>
        <taxon>Fusicatenibacter</taxon>
    </lineage>
</organism>
<evidence type="ECO:0000313" key="2">
    <source>
        <dbReference type="Proteomes" id="UP001199915"/>
    </source>
</evidence>
<proteinExistence type="predicted"/>
<name>A0AAE3JW66_9FIRM</name>